<evidence type="ECO:0000256" key="1">
    <source>
        <dbReference type="ARBA" id="ARBA00022859"/>
    </source>
</evidence>
<dbReference type="SMART" id="SM00406">
    <property type="entry name" value="IGv"/>
    <property type="match status" value="1"/>
</dbReference>
<proteinExistence type="predicted"/>
<evidence type="ECO:0000256" key="2">
    <source>
        <dbReference type="ARBA" id="ARBA00023130"/>
    </source>
</evidence>
<dbReference type="GO" id="GO:0002250">
    <property type="term" value="P:adaptive immune response"/>
    <property type="evidence" value="ECO:0007669"/>
    <property type="project" value="UniProtKB-KW"/>
</dbReference>
<organism evidence="6">
    <name type="scientific">Xenopus tropicalis</name>
    <name type="common">Western clawed frog</name>
    <name type="synonym">Silurana tropicalis</name>
    <dbReference type="NCBI Taxonomy" id="8364"/>
    <lineage>
        <taxon>Eukaryota</taxon>
        <taxon>Metazoa</taxon>
        <taxon>Chordata</taxon>
        <taxon>Craniata</taxon>
        <taxon>Vertebrata</taxon>
        <taxon>Euteleostomi</taxon>
        <taxon>Amphibia</taxon>
        <taxon>Batrachia</taxon>
        <taxon>Anura</taxon>
        <taxon>Pipoidea</taxon>
        <taxon>Pipidae</taxon>
        <taxon>Xenopodinae</taxon>
        <taxon>Xenopus</taxon>
        <taxon>Silurana</taxon>
    </lineage>
</organism>
<reference evidence="6" key="2">
    <citation type="submission" date="2021-03" db="UniProtKB">
        <authorList>
            <consortium name="Ensembl"/>
        </authorList>
    </citation>
    <scope>IDENTIFICATION</scope>
</reference>
<evidence type="ECO:0000256" key="4">
    <source>
        <dbReference type="SAM" id="SignalP"/>
    </source>
</evidence>
<keyword evidence="4" id="KW-0732">Signal</keyword>
<accession>A0A803KEX0</accession>
<evidence type="ECO:0000313" key="6">
    <source>
        <dbReference type="Ensembl" id="ENSXETP00000118951"/>
    </source>
</evidence>
<dbReference type="SUPFAM" id="SSF48726">
    <property type="entry name" value="Immunoglobulin"/>
    <property type="match status" value="1"/>
</dbReference>
<keyword evidence="1" id="KW-0391">Immunity</keyword>
<dbReference type="AlphaFoldDB" id="A0A803KEX0"/>
<keyword evidence="2" id="KW-1064">Adaptive immunity</keyword>
<dbReference type="GO" id="GO:0005576">
    <property type="term" value="C:extracellular region"/>
    <property type="evidence" value="ECO:0007669"/>
    <property type="project" value="UniProtKB-ARBA"/>
</dbReference>
<name>A0A803KEX0_XENTR</name>
<keyword evidence="3" id="KW-1280">Immunoglobulin</keyword>
<dbReference type="Pfam" id="PF07686">
    <property type="entry name" value="V-set"/>
    <property type="match status" value="1"/>
</dbReference>
<dbReference type="InParanoid" id="A0A803KEX0"/>
<sequence>MRDFFSFLLLLKLASCVFTQVTLDQSTSVFVTVSETLKLSCKLSISVSSYDWAWVRQTLGKGLEHMGYLNTIGSSYPAPSFQSQVTFTRDTSRNEVYLQMINMKIEDHGTYYCAKYTVAEGSED</sequence>
<feature type="signal peptide" evidence="4">
    <location>
        <begin position="1"/>
        <end position="19"/>
    </location>
</feature>
<dbReference type="GO" id="GO:0019814">
    <property type="term" value="C:immunoglobulin complex"/>
    <property type="evidence" value="ECO:0007669"/>
    <property type="project" value="UniProtKB-KW"/>
</dbReference>
<dbReference type="InterPro" id="IPR007110">
    <property type="entry name" value="Ig-like_dom"/>
</dbReference>
<feature type="domain" description="Ig-like" evidence="5">
    <location>
        <begin position="19"/>
        <end position="124"/>
    </location>
</feature>
<dbReference type="InterPro" id="IPR050199">
    <property type="entry name" value="IgHV"/>
</dbReference>
<dbReference type="InterPro" id="IPR013783">
    <property type="entry name" value="Ig-like_fold"/>
</dbReference>
<reference evidence="6" key="1">
    <citation type="journal article" date="2010" name="Science">
        <title>The genome of the Western clawed frog Xenopus tropicalis.</title>
        <authorList>
            <person name="Hellsten U."/>
            <person name="Harland R.M."/>
            <person name="Gilchrist M.J."/>
            <person name="Hendrix D."/>
            <person name="Jurka J."/>
            <person name="Kapitonov V."/>
            <person name="Ovcharenko I."/>
            <person name="Putnam N.H."/>
            <person name="Shu S."/>
            <person name="Taher L."/>
            <person name="Blitz I.L."/>
            <person name="Blumberg B."/>
            <person name="Dichmann D.S."/>
            <person name="Dubchak I."/>
            <person name="Amaya E."/>
            <person name="Detter J.C."/>
            <person name="Fletcher R."/>
            <person name="Gerhard D.S."/>
            <person name="Goodstein D."/>
            <person name="Graves T."/>
            <person name="Grigoriev I.V."/>
            <person name="Grimwood J."/>
            <person name="Kawashima T."/>
            <person name="Lindquist E."/>
            <person name="Lucas S.M."/>
            <person name="Mead P.E."/>
            <person name="Mitros T."/>
            <person name="Ogino H."/>
            <person name="Ohta Y."/>
            <person name="Poliakov A.V."/>
            <person name="Pollet N."/>
            <person name="Robert J."/>
            <person name="Salamov A."/>
            <person name="Sater A.K."/>
            <person name="Schmutz J."/>
            <person name="Terry A."/>
            <person name="Vize P.D."/>
            <person name="Warren W.C."/>
            <person name="Wells D."/>
            <person name="Wills A."/>
            <person name="Wilson R.K."/>
            <person name="Zimmerman L.B."/>
            <person name="Zorn A.M."/>
            <person name="Grainger R."/>
            <person name="Grammer T."/>
            <person name="Khokha M.K."/>
            <person name="Richardson P.M."/>
            <person name="Rokhsar D.S."/>
        </authorList>
    </citation>
    <scope>NUCLEOTIDE SEQUENCE [LARGE SCALE GENOMIC DNA]</scope>
    <source>
        <strain evidence="6">Nigerian</strain>
    </source>
</reference>
<dbReference type="GeneTree" id="ENSGT01030000234536"/>
<evidence type="ECO:0000259" key="5">
    <source>
        <dbReference type="PROSITE" id="PS50835"/>
    </source>
</evidence>
<evidence type="ECO:0000256" key="3">
    <source>
        <dbReference type="ARBA" id="ARBA00043265"/>
    </source>
</evidence>
<dbReference type="InterPro" id="IPR013106">
    <property type="entry name" value="Ig_V-set"/>
</dbReference>
<dbReference type="InterPro" id="IPR036179">
    <property type="entry name" value="Ig-like_dom_sf"/>
</dbReference>
<dbReference type="Gene3D" id="2.60.40.10">
    <property type="entry name" value="Immunoglobulins"/>
    <property type="match status" value="1"/>
</dbReference>
<dbReference type="PANTHER" id="PTHR23266">
    <property type="entry name" value="IMMUNOGLOBULIN HEAVY CHAIN"/>
    <property type="match status" value="1"/>
</dbReference>
<protein>
    <recommendedName>
        <fullName evidence="5">Ig-like domain-containing protein</fullName>
    </recommendedName>
</protein>
<dbReference type="PROSITE" id="PS50835">
    <property type="entry name" value="IG_LIKE"/>
    <property type="match status" value="1"/>
</dbReference>
<feature type="chain" id="PRO_5030554527" description="Ig-like domain-containing protein" evidence="4">
    <location>
        <begin position="20"/>
        <end position="124"/>
    </location>
</feature>
<dbReference type="Ensembl" id="ENSXETT00000113080">
    <property type="protein sequence ID" value="ENSXETP00000118951"/>
    <property type="gene ID" value="ENSXETG00000044751"/>
</dbReference>